<dbReference type="NCBIfam" id="TIGR00791">
    <property type="entry name" value="gntP"/>
    <property type="match status" value="1"/>
</dbReference>
<dbReference type="Pfam" id="PF07729">
    <property type="entry name" value="FCD"/>
    <property type="match status" value="1"/>
</dbReference>
<dbReference type="PANTHER" id="PTHR43095">
    <property type="entry name" value="SUGAR KINASE"/>
    <property type="match status" value="1"/>
</dbReference>
<dbReference type="InterPro" id="IPR043129">
    <property type="entry name" value="ATPase_NBD"/>
</dbReference>
<dbReference type="InterPro" id="IPR018483">
    <property type="entry name" value="Carb_kinase_FGGY_CS"/>
</dbReference>
<name>A0A178U5Y7_ARATH</name>
<feature type="transmembrane region" description="Helical" evidence="21">
    <location>
        <begin position="506"/>
        <end position="527"/>
    </location>
</feature>
<dbReference type="InterPro" id="IPR016181">
    <property type="entry name" value="Acyl_CoA_acyltransferase"/>
</dbReference>
<dbReference type="EMBL" id="LUHQ01000028">
    <property type="protein sequence ID" value="OAO89070.1"/>
    <property type="molecule type" value="Genomic_DNA"/>
</dbReference>
<dbReference type="Pfam" id="PF03176">
    <property type="entry name" value="MMPL"/>
    <property type="match status" value="2"/>
</dbReference>
<dbReference type="Pfam" id="PF02797">
    <property type="entry name" value="Chal_sti_synt_C"/>
    <property type="match status" value="1"/>
</dbReference>
<evidence type="ECO:0000313" key="27">
    <source>
        <dbReference type="EMBL" id="OAO89070.1"/>
    </source>
</evidence>
<keyword evidence="11 21" id="KW-1133">Transmembrane helix</keyword>
<feature type="transmembrane region" description="Helical" evidence="21">
    <location>
        <begin position="5127"/>
        <end position="5143"/>
    </location>
</feature>
<dbReference type="SUPFAM" id="SSF102114">
    <property type="entry name" value="Radical SAM enzymes"/>
    <property type="match status" value="1"/>
</dbReference>
<feature type="domain" description="Radical SAM core" evidence="26">
    <location>
        <begin position="3213"/>
        <end position="3419"/>
    </location>
</feature>
<dbReference type="SUPFAM" id="SSF48008">
    <property type="entry name" value="GntR ligand-binding domain-like"/>
    <property type="match status" value="1"/>
</dbReference>
<dbReference type="InterPro" id="IPR058240">
    <property type="entry name" value="rSAM_sf"/>
</dbReference>
<feature type="transmembrane region" description="Helical" evidence="21">
    <location>
        <begin position="3900"/>
        <end position="3919"/>
    </location>
</feature>
<dbReference type="PANTHER" id="PTHR43095:SF2">
    <property type="entry name" value="GLUCONOKINASE"/>
    <property type="match status" value="1"/>
</dbReference>
<dbReference type="PROSITE" id="PS00933">
    <property type="entry name" value="FGGY_KINASES_1"/>
    <property type="match status" value="1"/>
</dbReference>
<dbReference type="CDD" id="cd21122">
    <property type="entry name" value="SPASM_rSAM"/>
    <property type="match status" value="1"/>
</dbReference>
<feature type="transmembrane region" description="Helical" evidence="21">
    <location>
        <begin position="2406"/>
        <end position="2430"/>
    </location>
</feature>
<evidence type="ECO:0000259" key="24">
    <source>
        <dbReference type="PROSITE" id="PS51186"/>
    </source>
</evidence>
<dbReference type="SUPFAM" id="SSF56300">
    <property type="entry name" value="Metallo-dependent phosphatases"/>
    <property type="match status" value="1"/>
</dbReference>
<evidence type="ECO:0000256" key="9">
    <source>
        <dbReference type="ARBA" id="ARBA00022777"/>
    </source>
</evidence>
<evidence type="ECO:0000256" key="2">
    <source>
        <dbReference type="ARBA" id="ARBA00005190"/>
    </source>
</evidence>
<dbReference type="InterPro" id="IPR016039">
    <property type="entry name" value="Thiolase-like"/>
</dbReference>
<dbReference type="Gene3D" id="1.20.1640.10">
    <property type="entry name" value="Multidrug efflux transporter AcrB transmembrane domain"/>
    <property type="match status" value="2"/>
</dbReference>
<dbReference type="NCBIfam" id="TIGR00040">
    <property type="entry name" value="yfcE"/>
    <property type="match status" value="1"/>
</dbReference>
<feature type="region of interest" description="Disordered" evidence="20">
    <location>
        <begin position="4721"/>
        <end position="4755"/>
    </location>
</feature>
<dbReference type="InterPro" id="IPR011008">
    <property type="entry name" value="Dimeric_a/b-barrel"/>
</dbReference>
<dbReference type="SUPFAM" id="SSF53649">
    <property type="entry name" value="Alkaline phosphatase-like"/>
    <property type="match status" value="1"/>
</dbReference>
<dbReference type="GO" id="GO:0016787">
    <property type="term" value="F:hydrolase activity"/>
    <property type="evidence" value="ECO:0007669"/>
    <property type="project" value="UniProtKB-KW"/>
</dbReference>
<reference evidence="28" key="1">
    <citation type="journal article" date="2016" name="Proc. Natl. Acad. Sci. U.S.A.">
        <title>Chromosome-level assembly of Arabidopsis thaliana Ler reveals the extent of translocation and inversion polymorphisms.</title>
        <authorList>
            <person name="Zapata L."/>
            <person name="Ding J."/>
            <person name="Willing E.M."/>
            <person name="Hartwig B."/>
            <person name="Bezdan D."/>
            <person name="Jiao W.B."/>
            <person name="Patel V."/>
            <person name="Velikkakam James G."/>
            <person name="Koornneef M."/>
            <person name="Ossowski S."/>
            <person name="Schneeberger K."/>
        </authorList>
    </citation>
    <scope>NUCLEOTIDE SEQUENCE [LARGE SCALE GENOMIC DNA]</scope>
    <source>
        <strain evidence="28">cv. Landsberg erecta</strain>
    </source>
</reference>
<feature type="domain" description="N-acetyltransferase" evidence="24">
    <location>
        <begin position="1"/>
        <end position="120"/>
    </location>
</feature>
<feature type="transmembrane region" description="Helical" evidence="21">
    <location>
        <begin position="5251"/>
        <end position="5272"/>
    </location>
</feature>
<dbReference type="Gene3D" id="3.40.720.10">
    <property type="entry name" value="Alkaline Phosphatase, subunit A"/>
    <property type="match status" value="1"/>
</dbReference>
<dbReference type="CDD" id="cd01335">
    <property type="entry name" value="Radical_SAM"/>
    <property type="match status" value="1"/>
</dbReference>
<dbReference type="InterPro" id="IPR024654">
    <property type="entry name" value="Calcineurin-like_PHP_lpxH"/>
</dbReference>
<keyword evidence="14" id="KW-0805">Transcription regulation</keyword>
<dbReference type="GO" id="GO:0051536">
    <property type="term" value="F:iron-sulfur cluster binding"/>
    <property type="evidence" value="ECO:0007669"/>
    <property type="project" value="UniProtKB-KW"/>
</dbReference>
<evidence type="ECO:0000259" key="22">
    <source>
        <dbReference type="PROSITE" id="PS50156"/>
    </source>
</evidence>
<dbReference type="SUPFAM" id="SSF55729">
    <property type="entry name" value="Acyl-CoA N-acyltransferases (Nat)"/>
    <property type="match status" value="1"/>
</dbReference>
<dbReference type="Pfam" id="PF00392">
    <property type="entry name" value="GntR"/>
    <property type="match status" value="1"/>
</dbReference>
<dbReference type="SUPFAM" id="SSF46785">
    <property type="entry name" value="Winged helix' DNA-binding domain"/>
    <property type="match status" value="1"/>
</dbReference>
<feature type="transmembrane region" description="Helical" evidence="21">
    <location>
        <begin position="5094"/>
        <end position="5115"/>
    </location>
</feature>
<dbReference type="Pfam" id="PF02782">
    <property type="entry name" value="FGGY_C"/>
    <property type="match status" value="1"/>
</dbReference>
<dbReference type="GO" id="GO:0019563">
    <property type="term" value="P:glycerol catabolic process"/>
    <property type="evidence" value="ECO:0007669"/>
    <property type="project" value="UniProtKB-UniPathway"/>
</dbReference>
<feature type="transmembrane region" description="Helical" evidence="21">
    <location>
        <begin position="4024"/>
        <end position="4041"/>
    </location>
</feature>
<dbReference type="InterPro" id="IPR003474">
    <property type="entry name" value="Glcn_transporter"/>
</dbReference>
<feature type="transmembrane region" description="Helical" evidence="21">
    <location>
        <begin position="5155"/>
        <end position="5175"/>
    </location>
</feature>
<dbReference type="InterPro" id="IPR004869">
    <property type="entry name" value="MMPL_dom"/>
</dbReference>
<dbReference type="Gene3D" id="3.60.21.10">
    <property type="match status" value="1"/>
</dbReference>
<comment type="subcellular location">
    <subcellularLocation>
        <location evidence="1">Membrane</location>
        <topology evidence="1">Multi-pass membrane protein</topology>
    </subcellularLocation>
</comment>
<evidence type="ECO:0000256" key="12">
    <source>
        <dbReference type="ARBA" id="ARBA00023004"/>
    </source>
</evidence>
<dbReference type="CDD" id="cd00831">
    <property type="entry name" value="CHS_like"/>
    <property type="match status" value="1"/>
</dbReference>
<feature type="transmembrane region" description="Helical" evidence="21">
    <location>
        <begin position="5187"/>
        <end position="5207"/>
    </location>
</feature>
<accession>A0A178U5Y7</accession>
<dbReference type="GO" id="GO:0015128">
    <property type="term" value="F:gluconate transmembrane transporter activity"/>
    <property type="evidence" value="ECO:0007669"/>
    <property type="project" value="InterPro"/>
</dbReference>
<dbReference type="PROSITE" id="PS50949">
    <property type="entry name" value="HTH_GNTR"/>
    <property type="match status" value="1"/>
</dbReference>
<dbReference type="Pfam" id="PF02447">
    <property type="entry name" value="GntP_permease"/>
    <property type="match status" value="1"/>
</dbReference>
<evidence type="ECO:0000256" key="13">
    <source>
        <dbReference type="ARBA" id="ARBA00023014"/>
    </source>
</evidence>
<dbReference type="Pfam" id="PF13649">
    <property type="entry name" value="Methyltransf_25"/>
    <property type="match status" value="1"/>
</dbReference>
<dbReference type="Gene3D" id="3.40.50.150">
    <property type="entry name" value="Vaccinia Virus protein VP39"/>
    <property type="match status" value="1"/>
</dbReference>
<sequence>MLRSGLCAWAAGLEQEKLIAMAIIGHLPKPGLLLVDYLAVERDSRDRGLGHAFLQQLIERTREEGQANGLLVEAEAEETTENERRIRFWEQNGFHRTAYVHQYIWVPEPYRALYLAFANPPPFPTDGQAFGINRSYMLDLLERLLRTPSPSGFCHDIVKMLRDETDKLSYTHETTPKGTFIVTVPGAQAGPSLGLSAHVDTLGAMVRSIKPGGTIRFTPIGGYAMQSVEGEYCLVHTRQGNVIEGTVLSTKPSVHVYPDAREWKREEENMEVRLDADIRSKADVEALGISVGDFISWDPRTRILPSGWVKSRHLDDKASVAALFSMLELLSRTGKKPDRTLKFVFSTYEEVGHGAAWLPADINELIAVDMGALGDDLSATERDVSICAKDSSGPYDYDMTSQLIELARGLGIPHAVDIYPHYASDATAALRGGANIRAALIGPGVHASHGSPIKGSDFVMRNQPNPLLVQRGTRFSRPLPQLYGQTLLLLSKLLLLRHFFFQDIAWSRLFADASAVCALLCLLELVTPYRRKGLFYWSFNGVMSLILFSSTLYFAHFNSVPTYTALLELHQVLQIKSSVQSTLDWSYYFYFADFAVLAAWGVYRLLRRKPRQPEARPLRKSLVGLACFLCIGLCFRTILSGIPIDNELVSAEREGFLNYQVLSAIKAKQEASEASQGTLSDVVTQIQSLQSTYPYRSASPAASPPANPASSSAGLSSDTAVSASTEPSSDAAASSSAGPSSKAAVSASTEPSSKAAASSAASKDSTATAVPAHFGEAKGKNLIVLQLEAFQNFPLHLKVDGTELTPVLNKLADGGYYFNHVYQQIGQGNTSDAEFMSNTSIYPTGKIAMSTGYGNRALPSLPRLLQQQGYRAVTLHVNSVQFWDRDKLYPALNFDEYFDKPNFEDDHFNEFGASDEELYRVGLQKLEAISQNGQPFYAQFITASSHFPFKVPEDKQKITLPDNLQGTQLGDYLLAVNYTDYAIGTLIEGLQAKGLWDNTMLAVYGDHFGLQPDKTASSQITETLGIPYDSRISRFNIPFIIHVPGTKTPLSVRQTGGQLDMMPTMANLLGVSLKDEGFTAFGHDLLNIDRNVLGSRYYLPTGSFFNNDILFVPGQGFDDGTAVSLDTLKPIPDISAYRSDYDYVMKLMNLRIANLLPFRVAAPAECRRSAALFAGWGVAVGVAVPLPCKIRRLSGLGTALPRHRLEQEDVSARLTSALGERSDAGRWTRKLFRQSGVDTRYTCEPNLLEASDRSRYIHPSGPSATPATAERMMLYRQEAVPLAARAADAALGDAMISAQQVTHLMAVSCTGLFLPGLDTRLIEELGLRADVIRQPLTFLGCAAGLTAIRMAADIVRGDSKAVVLVACVELCTLHIQSSGDRESLYAAAFFGDGASACLVSRSEAGRIPCFELGEGEATIFPDTADEMVWTIGNHGFDLYLSPRIPKLIGERVPPVLRDRFGTLLQDPETLWAVHPGGRGIVDAVQAAFGLEDEQMDPSRSVLRRFGNLSSATIIYVLEEMRRELTANDAPRREGLALAFGPGVSAELLMDDEEERGEELKEALRHLGRLNLLFGAAGPTLYGMNRLWEKAGKPLSWKVLDVGCGRGDVNAAVLRWADKRGIDLSLVLLDRTEEACSEARAFYSGERRVQVLQGDLFELEPASADVVTATQMIHHFGEEAWTKAVACLVQASRVGVVLNDIHRHWLPWAAVWLATRVVSRNRFIRNDGPLSVAKGFRADDWRCLRRESFAADLDYAWRPLFRYALAMHDAVILGGGLAGGAMATTLAGLGWNTVLLDRGDYPRHKACGEFLSPEAKGSFNRLGLDPLVEGLAPARITNVKLTAVSGASVRFHLREAGLGLSRYSLDHALITIARAKGVLVGTRTSVTAVYPARDGYRIEITNGHGHKTLHSRAVIGAWGRQRPVLLSGVKPLRDARASVGAGMQLEGVDLDGAVEMYFVPGGYVGLGPVEAGITNAAAVLDRRFKGWRKEEWLSQAAASNRSLAARLTDARPLPDTFCAASPVQADRSPESWGLVPQIGDAALVVPPLCGDGMAMALRAIELILPLADGYLRGQLTLAKWRESYDRMLRAELLPPAKRARLLQAALLRPALAEIMLRAGALMPSAALRSVLFIWLLLVLLTAGIALHSPDRLKDHGLRPGGSYAEAERELSHTFGIPLEPVVLVLIREPNLTSHPSKLASKTALEAAASDAEALALSVEGVRRVMSPVQRSSLIRDSEAAIVLDADAEAVVRLRQVLQKEWKNPGISVQLAGAAAVQMDVNEISRHDLVRAERIGLPLALLLTAVALGGLLPALLPLAAGLAAVAVTLGLLVLIGQQVAWSSFVIDVVPMVGLALGIDFALLLVSRFREEQARASTEQALARTLSAACIFLGLLGTSGLTIPLFRTVAWAAMLVLALSWLAAMTLLPALLAQLAPYIRSSRVRASGTWTGSGLRALAQLSMRRPVSSLLLATAVLSLCILPLSSLRLEVPDAKSLPSGSPSRQAAELYKAKFVTSGNSSIWLIARSEGKTYSLQDWKDAATVVRDLTNNLDVIAIDSVFSRTGLDPERLYNLQKEGGALEKPNAAAVAAASAAASYAVQGNSMLIGLTLNGEPGTAASMQAVRALPEFSGGLSLQAVGDAKSRQLIVDDVKRHALPILFFVFTSNLTLLVAVYRSFVVPLKAILTNLLSIAAALGVVTWLFGQSGFAGPPVQVAVMIPAFLFGLAFGMSMDYGIFLLSRIREEYVLCEDNEQSIAEGIARTGPIISGAAAIMIAVTLPFAAGGVMGVRQLGVGISAAVLLDATLIPVATVPIPVIPQAASNHVPSSPQANSAHRPWVSRAIPMRLTSALRIVPELDVSKPRRIAAAAAITTRFIAWPAAYQAIPASTPTALIAIAPCLSLRATLPIRDTSMLEPSRSGAKAEKPATAIVAATSRAWSDWAWKDGRQTATAPMIMPIVRWVEPFMADVNSSSLVGRQAADWLGVCERPGYNRAEVIDMAKRKPIPVPKASRADEGPATLKDLLDTATVSKLKAQAEAMKEEARQEEEARREREAAARRAEEKRLENDFSHLLNTTKRADAIIHAGDWTSADIADQLSAYGPLEGVAGNNDGPELAKRFGYRKIVKYGAIRIGLVHGHGEGGRGDTTSRARNAFHEDEVDIIVFGHSHIPLCEERDGILLFNPGSPTDKRRQPQYSYGVLDLTGDQIGAQWEHLLVKRFKKFYVEITSVCNLACSFCPPTERQAKFIRVEDFSHTLDQVKPFTDHIYLHVKGEPLLHPKLDHLLDLSHEKGFKVNLTTNGTLLHKAGPKLLGKPALRQINFSLHSFDGHPGSKDKEGYVRSVLAFSRQAVSESNLIISLRLWNLDTDNTTNLERQRNREVLAMLEEEFGLTIPIEEQFVRGKGLKLADRIYLNQDHEFKWPDLAEEEEEGRGFCHGLRNQAGVLSDGTVIPCCLDGEGVINLGNIHDKPFSEIIEGERATRMYDGFSRREVVEELCKKCGGVFVLKQYPAVWLKGAGLGEVIACELRLAIVSGRLARGEKLSENGIAAEFGTSRSPVREALRELSNEGLLRLERMGAVVLGLDGAGIQELYDIRYMIESFVQERLAGLDSSTLIRSLEQIIDRMELAGKHQDAVEFSYQDLAFHEAIIAESKHSRMIQLWKSIRQLVMTVMLLTTEEVFSQGVSRIAIVVDKHRKIVECLQSKESAQIQQGMPSGGIHMNTIFGLSHTATLMIWTAIAIAFLIILISKFKWNPFVTLLLSSILLGLLAGMAAEDTIKSITKGLGSTLGTIAIVIGLGTMLGKMMAESGGAERIATTLVDRFGEKRVHWAMMVVGFLVGIPVFFEVGVILLIPIILIVAKKTKMPLLQIGIPILAGLSTVHGLVPPHPAPMIAIEAYNANLGKTILWSLVIGLPTAIIAGPVFGKWIGKRIPIEPSAELVEQFAVKEMRSLPGFGITLFTILLPVILMLIGSLATILDPDLTSGLTRFAEFIGNEIIALLISVVFALFSLGYARGFTNEQLSKFTSECLAPIATIVLIIGGGGAFKQVLIDSGVGQAIADIATGAHVNIILFAWLVAGLIRVATGSATVAMTTSAGIVAPVLAQTAGASVELTVLATGAGSLVLSHVNDAGFWMVKEFFNMTVPQTLKTWTVMETLCRCIMTYLIGIDIGTTSTKSVLFRENGSVVKVANVEYPLYTPTPQIAEQNPEEIFAAVLTAVKQVVQDGEAEPGQILFVSCSSAMHSVIPVDAAGKPLRNSMTWADNRSAAIAKRLRRDPAGQAIYSRTGTPIHPMSPLTKLMWLKEEEPDLFRKAAKFVSIKEYVIAKLFGDYVIDHSIASCTGLLHLEKLDWDEEALELAGVSRDKLSRLVPTTYRLDGLHAGYASEMGLLPSTPFIIGASDGVLSNLGVDAIEPGVVAVTIGTSGAIRTVIDKPVTDPKGRYFCYALTENHWVIGGPVNNGGVIFRWVRDEFAAPEVETAKRLGISPYDVLTRIAERVSPGSEGLLFHPYLTGERAPLWNPDARGSFFGLTLHHRKEHMIRAVLEGVIYNLYTVLLAMQETIGVPGTIKATGGFARSPLWRQMMADIFNQNVVVPESIESSCLGAVVLGLYAFGKADSLSEVSKMVGTTHEHKPDPEAAAVYRELLPIFEAIRMIVATNTIKIKSGHVDAVAERFKNPKGVHQAPGFVRMELLKSQEEEYDELKVCTTWESREAFDAWVNSDAFKQAHGRPTSAQGNQSSGEASTSGGHPGGGHPGGAPSVMLGAKLSVHEVSKRGSVTMKTKNALITILITLLLVLTGLLYYLNAKENSDDKLNFLQSNVDQSFKYQLSEVLASFEADLGGDNSAYEKCIASVASASALSNLSTYEKRNDLIDIDLDKFYRSMLKPDSKAKLIQASDKLISILAKLVQNPSDVEATKAAAKENNIMSKSESSSRYMPGLDGLRAIAVLAVIAYHLNFAWAPGGLLGVGMFFVLSGYLITDLLISEKQRTGRVDLKGFWIRRARRLLPGMLLMLAVVLLCLVLVDGQRLVALKGDFGSALTYTSNWYLIFHNVSYFESFGPPSPIGHLWSLSVEEQFYLLWPPLLLIAMKLAKQRGRLALLLILLAAASALFMAMLYQPGADPSRVYYGTDTRAFGLLIGAALAVIWPSRQLKTAVTRRVSLALEAAGLGGLLILLWLVYRTNEYDAFLYQGGLVVVSLVTAIVVASLAHPASRMGRWLGSRPLKWIGVRSYGIYLWHFPVIILTTPEVDTQGPNFMRIVLQLAVSFVLAALSYKYVEDPIRRGGLRQWFRQLHTTQRSGK</sequence>
<feature type="transmembrane region" description="Helical" evidence="21">
    <location>
        <begin position="3822"/>
        <end position="3855"/>
    </location>
</feature>
<dbReference type="CDD" id="cd07377">
    <property type="entry name" value="WHTH_GntR"/>
    <property type="match status" value="1"/>
</dbReference>
<dbReference type="InterPro" id="IPR006002">
    <property type="entry name" value="Gluconate_kinase"/>
</dbReference>
<keyword evidence="9 18" id="KW-0418">Kinase</keyword>
<dbReference type="SMART" id="SM00345">
    <property type="entry name" value="HTH_GNTR"/>
    <property type="match status" value="1"/>
</dbReference>
<dbReference type="PROSITE" id="PS51186">
    <property type="entry name" value="GNAT"/>
    <property type="match status" value="1"/>
</dbReference>
<feature type="transmembrane region" description="Helical" evidence="21">
    <location>
        <begin position="587"/>
        <end position="606"/>
    </location>
</feature>
<evidence type="ECO:0000256" key="3">
    <source>
        <dbReference type="ARBA" id="ARBA00005945"/>
    </source>
</evidence>
<dbReference type="SUPFAM" id="SSF53187">
    <property type="entry name" value="Zn-dependent exopeptidases"/>
    <property type="match status" value="1"/>
</dbReference>
<dbReference type="SUPFAM" id="SSF53335">
    <property type="entry name" value="S-adenosyl-L-methionine-dependent methyltransferases"/>
    <property type="match status" value="1"/>
</dbReference>
<feature type="transmembrane region" description="Helical" evidence="21">
    <location>
        <begin position="5001"/>
        <end position="5019"/>
    </location>
</feature>
<keyword evidence="16 21" id="KW-0472">Membrane</keyword>
<dbReference type="InterPro" id="IPR036388">
    <property type="entry name" value="WH-like_DNA-bd_sf"/>
</dbReference>
<evidence type="ECO:0000256" key="18">
    <source>
        <dbReference type="RuleBase" id="RU003733"/>
    </source>
</evidence>
<evidence type="ECO:0000256" key="4">
    <source>
        <dbReference type="ARBA" id="ARBA00017767"/>
    </source>
</evidence>
<dbReference type="Gene3D" id="3.40.47.10">
    <property type="match status" value="2"/>
</dbReference>
<evidence type="ECO:0000256" key="16">
    <source>
        <dbReference type="ARBA" id="ARBA00023136"/>
    </source>
</evidence>
<keyword evidence="7 21" id="KW-0812">Transmembrane</keyword>
<evidence type="ECO:0000256" key="14">
    <source>
        <dbReference type="ARBA" id="ARBA00023015"/>
    </source>
</evidence>
<evidence type="ECO:0000256" key="11">
    <source>
        <dbReference type="ARBA" id="ARBA00022989"/>
    </source>
</evidence>
<dbReference type="InterPro" id="IPR001099">
    <property type="entry name" value="Chalcone/stilbene_synt_N"/>
</dbReference>
<feature type="region of interest" description="Disordered" evidence="20">
    <location>
        <begin position="695"/>
        <end position="749"/>
    </location>
</feature>
<feature type="transmembrane region" description="Helical" evidence="21">
    <location>
        <begin position="2124"/>
        <end position="2145"/>
    </location>
</feature>
<comment type="pathway">
    <text evidence="2">Polyol metabolism; glycerol degradation via glycerol kinase pathway; sn-glycerol 3-phosphate from glycerol: step 1/1.</text>
</comment>
<dbReference type="Gene3D" id="3.40.630.10">
    <property type="entry name" value="Zn peptidases"/>
    <property type="match status" value="1"/>
</dbReference>
<dbReference type="Gene3D" id="3.50.50.60">
    <property type="entry name" value="FAD/NAD(P)-binding domain"/>
    <property type="match status" value="1"/>
</dbReference>
<dbReference type="Gene3D" id="3.30.70.100">
    <property type="match status" value="1"/>
</dbReference>
<comment type="similarity">
    <text evidence="18">Belongs to the FGGY kinase family.</text>
</comment>
<dbReference type="Gene3D" id="1.20.120.530">
    <property type="entry name" value="GntR ligand-binding domain-like"/>
    <property type="match status" value="1"/>
</dbReference>
<evidence type="ECO:0000256" key="8">
    <source>
        <dbReference type="ARBA" id="ARBA00022723"/>
    </source>
</evidence>
<dbReference type="Pfam" id="PF00370">
    <property type="entry name" value="FGGY_N"/>
    <property type="match status" value="1"/>
</dbReference>
<comment type="caution">
    <text evidence="27">The sequence shown here is derived from an EMBL/GenBank/DDBJ whole genome shotgun (WGS) entry which is preliminary data.</text>
</comment>
<feature type="transmembrane region" description="Helical" evidence="21">
    <location>
        <begin position="2653"/>
        <end position="2675"/>
    </location>
</feature>
<dbReference type="CDD" id="cd16015">
    <property type="entry name" value="LTA_synthase"/>
    <property type="match status" value="1"/>
</dbReference>
<feature type="transmembrane region" description="Helical" evidence="21">
    <location>
        <begin position="2297"/>
        <end position="2330"/>
    </location>
</feature>
<dbReference type="NCBIfam" id="TIGR01314">
    <property type="entry name" value="gntK_FGGY"/>
    <property type="match status" value="1"/>
</dbReference>
<feature type="transmembrane region" description="Helical" evidence="21">
    <location>
        <begin position="3719"/>
        <end position="3742"/>
    </location>
</feature>
<dbReference type="Gene3D" id="3.40.630.30">
    <property type="match status" value="1"/>
</dbReference>
<evidence type="ECO:0000256" key="10">
    <source>
        <dbReference type="ARBA" id="ARBA00022801"/>
    </source>
</evidence>
<keyword evidence="5 18" id="KW-0808">Transferase</keyword>
<dbReference type="InterPro" id="IPR023367">
    <property type="entry name" value="Peptidase_M42_dom2"/>
</dbReference>
<evidence type="ECO:0000256" key="5">
    <source>
        <dbReference type="ARBA" id="ARBA00022679"/>
    </source>
</evidence>
<dbReference type="InterPro" id="IPR029063">
    <property type="entry name" value="SAM-dependent_MTases_sf"/>
</dbReference>
<feature type="transmembrane region" description="Helical" evidence="21">
    <location>
        <begin position="3748"/>
        <end position="3768"/>
    </location>
</feature>
<dbReference type="SUPFAM" id="SSF51905">
    <property type="entry name" value="FAD/NAD(P)-binding domain"/>
    <property type="match status" value="1"/>
</dbReference>
<feature type="transmembrane region" description="Helical" evidence="21">
    <location>
        <begin position="2682"/>
        <end position="2700"/>
    </location>
</feature>
<dbReference type="Pfam" id="PF00583">
    <property type="entry name" value="Acetyltransf_1"/>
    <property type="match status" value="1"/>
</dbReference>
<dbReference type="InterPro" id="IPR000524">
    <property type="entry name" value="Tscrpt_reg_HTH_GntR"/>
</dbReference>
<evidence type="ECO:0000259" key="26">
    <source>
        <dbReference type="PROSITE" id="PS51918"/>
    </source>
</evidence>
<dbReference type="GO" id="GO:0016747">
    <property type="term" value="F:acyltransferase activity, transferring groups other than amino-acyl groups"/>
    <property type="evidence" value="ECO:0007669"/>
    <property type="project" value="InterPro"/>
</dbReference>
<keyword evidence="8" id="KW-0479">Metal-binding</keyword>
<dbReference type="Gene3D" id="1.10.10.10">
    <property type="entry name" value="Winged helix-like DNA-binding domain superfamily/Winged helix DNA-binding domain"/>
    <property type="match status" value="1"/>
</dbReference>
<dbReference type="Gene3D" id="3.30.420.40">
    <property type="match status" value="2"/>
</dbReference>
<dbReference type="InterPro" id="IPR036188">
    <property type="entry name" value="FAD/NAD-bd_sf"/>
</dbReference>
<evidence type="ECO:0000256" key="6">
    <source>
        <dbReference type="ARBA" id="ARBA00022691"/>
    </source>
</evidence>
<dbReference type="PROSITE" id="PS00445">
    <property type="entry name" value="FGGY_KINASES_2"/>
    <property type="match status" value="1"/>
</dbReference>
<dbReference type="GO" id="GO:0016020">
    <property type="term" value="C:membrane"/>
    <property type="evidence" value="ECO:0007669"/>
    <property type="project" value="UniProtKB-SubCell"/>
</dbReference>
<dbReference type="InterPro" id="IPR007138">
    <property type="entry name" value="ABM_dom"/>
</dbReference>
<dbReference type="SFLD" id="SFLDS00029">
    <property type="entry name" value="Radical_SAM"/>
    <property type="match status" value="1"/>
</dbReference>
<evidence type="ECO:0000256" key="19">
    <source>
        <dbReference type="RuleBase" id="RU362040"/>
    </source>
</evidence>
<dbReference type="PROSITE" id="PS51918">
    <property type="entry name" value="RADICAL_SAM"/>
    <property type="match status" value="1"/>
</dbReference>
<dbReference type="PROSITE" id="PS51725">
    <property type="entry name" value="ABM"/>
    <property type="match status" value="1"/>
</dbReference>
<dbReference type="CDD" id="cd07770">
    <property type="entry name" value="ASKHA_NBD_FGGY_GntK"/>
    <property type="match status" value="1"/>
</dbReference>
<evidence type="ECO:0000256" key="15">
    <source>
        <dbReference type="ARBA" id="ARBA00023125"/>
    </source>
</evidence>
<dbReference type="Gene3D" id="3.30.1120.170">
    <property type="match status" value="1"/>
</dbReference>
<evidence type="ECO:0000256" key="20">
    <source>
        <dbReference type="SAM" id="MobiDB-lite"/>
    </source>
</evidence>
<keyword evidence="6" id="KW-0949">S-adenosyl-L-methionine</keyword>
<dbReference type="SUPFAM" id="SSF53067">
    <property type="entry name" value="Actin-like ATPase domain"/>
    <property type="match status" value="2"/>
</dbReference>
<feature type="transmembrane region" description="Helical" evidence="21">
    <location>
        <begin position="3992"/>
        <end position="4012"/>
    </location>
</feature>
<dbReference type="InterPro" id="IPR036390">
    <property type="entry name" value="WH_DNA-bd_sf"/>
</dbReference>
<dbReference type="InterPro" id="IPR007197">
    <property type="entry name" value="rSAM"/>
</dbReference>
<evidence type="ECO:0000256" key="21">
    <source>
        <dbReference type="SAM" id="Phobius"/>
    </source>
</evidence>
<feature type="compositionally biased region" description="Low complexity" evidence="20">
    <location>
        <begin position="708"/>
        <end position="749"/>
    </location>
</feature>
<feature type="domain" description="SSD" evidence="22">
    <location>
        <begin position="2312"/>
        <end position="2384"/>
    </location>
</feature>
<feature type="transmembrane region" description="Helical" evidence="21">
    <location>
        <begin position="2757"/>
        <end position="2779"/>
    </location>
</feature>
<evidence type="ECO:0000259" key="23">
    <source>
        <dbReference type="PROSITE" id="PS50949"/>
    </source>
</evidence>
<dbReference type="GO" id="GO:0003677">
    <property type="term" value="F:DNA binding"/>
    <property type="evidence" value="ECO:0007669"/>
    <property type="project" value="UniProtKB-KW"/>
</dbReference>
<dbReference type="CDD" id="cd02440">
    <property type="entry name" value="AdoMet_MTases"/>
    <property type="match status" value="1"/>
</dbReference>
<dbReference type="GO" id="GO:0019521">
    <property type="term" value="P:D-gluconate metabolic process"/>
    <property type="evidence" value="ECO:0007669"/>
    <property type="project" value="InterPro"/>
</dbReference>
<evidence type="ECO:0000256" key="17">
    <source>
        <dbReference type="ARBA" id="ARBA00023163"/>
    </source>
</evidence>
<dbReference type="InterPro" id="IPR029052">
    <property type="entry name" value="Metallo-depent_PP-like"/>
</dbReference>
<feature type="transmembrane region" description="Helical" evidence="21">
    <location>
        <begin position="2712"/>
        <end position="2736"/>
    </location>
</feature>
<dbReference type="InterPro" id="IPR000731">
    <property type="entry name" value="SSD"/>
</dbReference>
<dbReference type="CDD" id="cd05657">
    <property type="entry name" value="M42_glucanase_like"/>
    <property type="match status" value="1"/>
</dbReference>
<dbReference type="Pfam" id="PF13186">
    <property type="entry name" value="SPASM"/>
    <property type="match status" value="1"/>
</dbReference>
<dbReference type="InterPro" id="IPR013785">
    <property type="entry name" value="Aldolase_TIM"/>
</dbReference>
<evidence type="ECO:0000256" key="7">
    <source>
        <dbReference type="ARBA" id="ARBA00022692"/>
    </source>
</evidence>
<feature type="transmembrane region" description="Helical" evidence="21">
    <location>
        <begin position="3780"/>
        <end position="3802"/>
    </location>
</feature>
<keyword evidence="10" id="KW-0378">Hydrolase</keyword>
<feature type="transmembrane region" description="Helical" evidence="21">
    <location>
        <begin position="2467"/>
        <end position="2486"/>
    </location>
</feature>
<dbReference type="InterPro" id="IPR000979">
    <property type="entry name" value="Phosphodiesterase_MJ0936/Vps29"/>
</dbReference>
<dbReference type="GO" id="GO:0046872">
    <property type="term" value="F:metal ion binding"/>
    <property type="evidence" value="ECO:0007669"/>
    <property type="project" value="UniProtKB-KW"/>
</dbReference>
<feature type="transmembrane region" description="Helical" evidence="21">
    <location>
        <begin position="5219"/>
        <end position="5239"/>
    </location>
</feature>
<dbReference type="InterPro" id="IPR018485">
    <property type="entry name" value="FGGY_C"/>
</dbReference>
<protein>
    <recommendedName>
        <fullName evidence="4 19">Vacuolar protein sorting-associated protein 29</fullName>
    </recommendedName>
</protein>
<dbReference type="InterPro" id="IPR000182">
    <property type="entry name" value="GNAT_dom"/>
</dbReference>
<dbReference type="UniPathway" id="UPA00618">
    <property type="reaction ID" value="UER00672"/>
</dbReference>
<keyword evidence="12" id="KW-0408">Iron</keyword>
<dbReference type="GO" id="GO:0046316">
    <property type="term" value="F:gluconokinase activity"/>
    <property type="evidence" value="ECO:0007669"/>
    <property type="project" value="InterPro"/>
</dbReference>
<dbReference type="InterPro" id="IPR023885">
    <property type="entry name" value="4Fe4S-binding_SPASM_dom"/>
</dbReference>
<feature type="transmembrane region" description="Helical" evidence="21">
    <location>
        <begin position="2378"/>
        <end position="2400"/>
    </location>
</feature>
<dbReference type="InterPro" id="IPR018484">
    <property type="entry name" value="FGGY_N"/>
</dbReference>
<dbReference type="Pfam" id="PF00884">
    <property type="entry name" value="Sulfatase"/>
    <property type="match status" value="1"/>
</dbReference>
<dbReference type="SUPFAM" id="SSF82866">
    <property type="entry name" value="Multidrug efflux transporter AcrB transmembrane domain"/>
    <property type="match status" value="2"/>
</dbReference>
<dbReference type="Pfam" id="PF12850">
    <property type="entry name" value="Metallophos_2"/>
    <property type="match status" value="1"/>
</dbReference>
<feature type="transmembrane region" description="Helical" evidence="21">
    <location>
        <begin position="534"/>
        <end position="555"/>
    </location>
</feature>
<dbReference type="InterPro" id="IPR000917">
    <property type="entry name" value="Sulfatase_N"/>
</dbReference>
<feature type="transmembrane region" description="Helical" evidence="21">
    <location>
        <begin position="2342"/>
        <end position="2366"/>
    </location>
</feature>
<dbReference type="Pfam" id="PF03992">
    <property type="entry name" value="ABM"/>
    <property type="match status" value="1"/>
</dbReference>
<keyword evidence="13" id="KW-0411">Iron-sulfur</keyword>
<feature type="compositionally biased region" description="Polar residues" evidence="20">
    <location>
        <begin position="4727"/>
        <end position="4741"/>
    </location>
</feature>
<dbReference type="Pfam" id="PF05343">
    <property type="entry name" value="Peptidase_M42"/>
    <property type="match status" value="1"/>
</dbReference>
<dbReference type="InterPro" id="IPR041698">
    <property type="entry name" value="Methyltransf_25"/>
</dbReference>
<feature type="domain" description="HTH gntR-type" evidence="23">
    <location>
        <begin position="3513"/>
        <end position="3579"/>
    </location>
</feature>
<gene>
    <name evidence="27" type="ORF">AXX17_ATUG04900</name>
</gene>
<dbReference type="ExpressionAtlas" id="A0A178U5Y7">
    <property type="expression patterns" value="baseline and differential"/>
</dbReference>
<feature type="transmembrane region" description="Helical" evidence="21">
    <location>
        <begin position="618"/>
        <end position="639"/>
    </location>
</feature>
<dbReference type="Gene3D" id="2.40.30.40">
    <property type="entry name" value="Peptidase M42, domain 2"/>
    <property type="match status" value="1"/>
</dbReference>
<dbReference type="Pfam" id="PF00195">
    <property type="entry name" value="Chal_sti_synt_N"/>
    <property type="match status" value="1"/>
</dbReference>
<keyword evidence="15" id="KW-0238">DNA-binding</keyword>
<comment type="similarity">
    <text evidence="3 19">Belongs to the VPS29 family.</text>
</comment>
<evidence type="ECO:0000256" key="1">
    <source>
        <dbReference type="ARBA" id="ARBA00004141"/>
    </source>
</evidence>
<dbReference type="Gene3D" id="3.20.20.70">
    <property type="entry name" value="Aldolase class I"/>
    <property type="match status" value="1"/>
</dbReference>
<dbReference type="InterPro" id="IPR017850">
    <property type="entry name" value="Alkaline_phosphatase_core_sf"/>
</dbReference>
<dbReference type="Pfam" id="PF04055">
    <property type="entry name" value="Radical_SAM"/>
    <property type="match status" value="1"/>
</dbReference>
<dbReference type="InterPro" id="IPR002656">
    <property type="entry name" value="Acyl_transf_3_dom"/>
</dbReference>
<dbReference type="PROSITE" id="PS50156">
    <property type="entry name" value="SSD"/>
    <property type="match status" value="1"/>
</dbReference>
<feature type="transmembrane region" description="Helical" evidence="21">
    <location>
        <begin position="3952"/>
        <end position="3972"/>
    </location>
</feature>
<dbReference type="SUPFAM" id="SSF101821">
    <property type="entry name" value="Aminopeptidase/glucanase lid domain"/>
    <property type="match status" value="1"/>
</dbReference>
<feature type="region of interest" description="Disordered" evidence="20">
    <location>
        <begin position="3035"/>
        <end position="3059"/>
    </location>
</feature>
<dbReference type="GO" id="GO:0003700">
    <property type="term" value="F:DNA-binding transcription factor activity"/>
    <property type="evidence" value="ECO:0007669"/>
    <property type="project" value="InterPro"/>
</dbReference>
<organism evidence="27 28">
    <name type="scientific">Arabidopsis thaliana</name>
    <name type="common">Mouse-ear cress</name>
    <dbReference type="NCBI Taxonomy" id="3702"/>
    <lineage>
        <taxon>Eukaryota</taxon>
        <taxon>Viridiplantae</taxon>
        <taxon>Streptophyta</taxon>
        <taxon>Embryophyta</taxon>
        <taxon>Tracheophyta</taxon>
        <taxon>Spermatophyta</taxon>
        <taxon>Magnoliopsida</taxon>
        <taxon>eudicotyledons</taxon>
        <taxon>Gunneridae</taxon>
        <taxon>Pentapetalae</taxon>
        <taxon>rosids</taxon>
        <taxon>malvids</taxon>
        <taxon>Brassicales</taxon>
        <taxon>Brassicaceae</taxon>
        <taxon>Camelineae</taxon>
        <taxon>Arabidopsis</taxon>
    </lineage>
</organism>
<proteinExistence type="inferred from homology"/>
<feature type="transmembrane region" description="Helical" evidence="21">
    <location>
        <begin position="4780"/>
        <end position="4799"/>
    </location>
</feature>
<evidence type="ECO:0000313" key="28">
    <source>
        <dbReference type="Proteomes" id="UP000078284"/>
    </source>
</evidence>
<dbReference type="InterPro" id="IPR050406">
    <property type="entry name" value="FGGY_Carb_Kinase"/>
</dbReference>
<dbReference type="InterPro" id="IPR008007">
    <property type="entry name" value="Peptidase_M42"/>
</dbReference>
<dbReference type="Pfam" id="PF01757">
    <property type="entry name" value="Acyl_transf_3"/>
    <property type="match status" value="1"/>
</dbReference>
<dbReference type="SUPFAM" id="SSF53901">
    <property type="entry name" value="Thiolase-like"/>
    <property type="match status" value="1"/>
</dbReference>
<feature type="domain" description="ABM" evidence="25">
    <location>
        <begin position="4650"/>
        <end position="4738"/>
    </location>
</feature>
<feature type="non-terminal residue" evidence="27">
    <location>
        <position position="5296"/>
    </location>
</feature>
<dbReference type="InterPro" id="IPR008920">
    <property type="entry name" value="TF_FadR/GntR_C"/>
</dbReference>
<feature type="transmembrane region" description="Helical" evidence="21">
    <location>
        <begin position="4961"/>
        <end position="4980"/>
    </location>
</feature>
<dbReference type="InterPro" id="IPR012328">
    <property type="entry name" value="Chalcone/stilbene_synt_C"/>
</dbReference>
<dbReference type="SUPFAM" id="SSF54909">
    <property type="entry name" value="Dimeric alpha+beta barrel"/>
    <property type="match status" value="1"/>
</dbReference>
<evidence type="ECO:0000259" key="25">
    <source>
        <dbReference type="PROSITE" id="PS51725"/>
    </source>
</evidence>
<dbReference type="InterPro" id="IPR011711">
    <property type="entry name" value="GntR_C"/>
</dbReference>
<dbReference type="Proteomes" id="UP000078284">
    <property type="component" value="Unassembled WGS sequence"/>
</dbReference>
<keyword evidence="17" id="KW-0804">Transcription</keyword>